<dbReference type="PANTHER" id="PTHR13748:SF62">
    <property type="entry name" value="COBW DOMAIN-CONTAINING PROTEIN"/>
    <property type="match status" value="1"/>
</dbReference>
<name>A0A261RZY2_9BORD</name>
<protein>
    <recommendedName>
        <fullName evidence="8">CobW C-terminal domain-containing protein</fullName>
    </recommendedName>
</protein>
<organism evidence="9 10">
    <name type="scientific">Bordetella genomosp. 10</name>
    <dbReference type="NCBI Taxonomy" id="1416804"/>
    <lineage>
        <taxon>Bacteria</taxon>
        <taxon>Pseudomonadati</taxon>
        <taxon>Pseudomonadota</taxon>
        <taxon>Betaproteobacteria</taxon>
        <taxon>Burkholderiales</taxon>
        <taxon>Alcaligenaceae</taxon>
        <taxon>Bordetella</taxon>
    </lineage>
</organism>
<dbReference type="InterPro" id="IPR003495">
    <property type="entry name" value="CobW/HypB/UreG_nucleotide-bd"/>
</dbReference>
<evidence type="ECO:0000256" key="2">
    <source>
        <dbReference type="ARBA" id="ARBA00022801"/>
    </source>
</evidence>
<keyword evidence="3" id="KW-0143">Chaperone</keyword>
<feature type="domain" description="CobW C-terminal" evidence="8">
    <location>
        <begin position="262"/>
        <end position="356"/>
    </location>
</feature>
<dbReference type="RefSeq" id="WP_094855080.1">
    <property type="nucleotide sequence ID" value="NZ_NEVM01000005.1"/>
</dbReference>
<dbReference type="InterPro" id="IPR011629">
    <property type="entry name" value="CobW-like_C"/>
</dbReference>
<evidence type="ECO:0000313" key="10">
    <source>
        <dbReference type="Proteomes" id="UP000216020"/>
    </source>
</evidence>
<dbReference type="GO" id="GO:0005737">
    <property type="term" value="C:cytoplasm"/>
    <property type="evidence" value="ECO:0007669"/>
    <property type="project" value="TreeGrafter"/>
</dbReference>
<comment type="similarity">
    <text evidence="4">Belongs to the SIMIBI class G3E GTPase family. ZNG1 subfamily.</text>
</comment>
<keyword evidence="2" id="KW-0378">Hydrolase</keyword>
<keyword evidence="1" id="KW-0547">Nucleotide-binding</keyword>
<dbReference type="CDD" id="cd03112">
    <property type="entry name" value="CobW-like"/>
    <property type="match status" value="1"/>
</dbReference>
<dbReference type="InterPro" id="IPR051316">
    <property type="entry name" value="Zinc-reg_GTPase_activator"/>
</dbReference>
<dbReference type="OrthoDB" id="9808822at2"/>
<keyword evidence="10" id="KW-1185">Reference proteome</keyword>
<dbReference type="PANTHER" id="PTHR13748">
    <property type="entry name" value="COBW-RELATED"/>
    <property type="match status" value="1"/>
</dbReference>
<dbReference type="EMBL" id="NEVM01000005">
    <property type="protein sequence ID" value="OZI30656.1"/>
    <property type="molecule type" value="Genomic_DNA"/>
</dbReference>
<dbReference type="Gene3D" id="3.30.1220.10">
    <property type="entry name" value="CobW-like, C-terminal domain"/>
    <property type="match status" value="1"/>
</dbReference>
<feature type="region of interest" description="Disordered" evidence="7">
    <location>
        <begin position="224"/>
        <end position="249"/>
    </location>
</feature>
<comment type="caution">
    <text evidence="9">The sequence shown here is derived from an EMBL/GenBank/DDBJ whole genome shotgun (WGS) entry which is preliminary data.</text>
</comment>
<comment type="catalytic activity">
    <reaction evidence="6">
        <text>GTP + H2O = GDP + phosphate + H(+)</text>
        <dbReference type="Rhea" id="RHEA:19669"/>
        <dbReference type="ChEBI" id="CHEBI:15377"/>
        <dbReference type="ChEBI" id="CHEBI:15378"/>
        <dbReference type="ChEBI" id="CHEBI:37565"/>
        <dbReference type="ChEBI" id="CHEBI:43474"/>
        <dbReference type="ChEBI" id="CHEBI:58189"/>
    </reaction>
    <physiologicalReaction direction="left-to-right" evidence="6">
        <dbReference type="Rhea" id="RHEA:19670"/>
    </physiologicalReaction>
</comment>
<evidence type="ECO:0000256" key="5">
    <source>
        <dbReference type="ARBA" id="ARBA00045658"/>
    </source>
</evidence>
<feature type="compositionally biased region" description="Basic and acidic residues" evidence="7">
    <location>
        <begin position="227"/>
        <end position="243"/>
    </location>
</feature>
<gene>
    <name evidence="9" type="ORF">CAL29_21925</name>
</gene>
<dbReference type="InterPro" id="IPR036627">
    <property type="entry name" value="CobW-likC_sf"/>
</dbReference>
<comment type="function">
    <text evidence="5">Zinc chaperone that directly transfers zinc cofactor to target proteins, thereby activating them. Zinc is transferred from the CXCC motif in the GTPase domain to the zinc binding site in target proteins in a process requiring GTP hydrolysis.</text>
</comment>
<dbReference type="AlphaFoldDB" id="A0A261RZY2"/>
<dbReference type="Proteomes" id="UP000216020">
    <property type="component" value="Unassembled WGS sequence"/>
</dbReference>
<dbReference type="SUPFAM" id="SSF90002">
    <property type="entry name" value="Hypothetical protein YjiA, C-terminal domain"/>
    <property type="match status" value="1"/>
</dbReference>
<sequence length="360" mass="38334">MSTAPATARDDGALTASDTRLPVIVVSGFLGSGKTTLLKRVLAAPALSGSMLIVNEFGEVGIDHHLLERSDEETVLLDNGCMCCQLRSDLQTLLVDLSMRRRNGEIPSFERVIIETSGLADPGAIAQTLYGDAPLTRQYRLAHVVTLVDAAHPEARAAAAQTAERQAAAADLILLTKTDRATPDQRDAALAWARSVNAHARCETTVLGDLDVALLTAPTPFAGLGRLETHPAPDGDESGRGNDDAPGGSYLGKIAPLHAPAVTSFTMTFAEPLRRPVFQLFLDTLTSLRGPDLLRTKGILRFEGEPRLVLIQGVCHVFDKPVTLAPGTTAPARSSLVFIARGLSRVDVEGLWASIARLAR</sequence>
<dbReference type="Pfam" id="PF02492">
    <property type="entry name" value="cobW"/>
    <property type="match status" value="1"/>
</dbReference>
<dbReference type="SUPFAM" id="SSF52540">
    <property type="entry name" value="P-loop containing nucleoside triphosphate hydrolases"/>
    <property type="match status" value="1"/>
</dbReference>
<dbReference type="Pfam" id="PF07683">
    <property type="entry name" value="CobW_C"/>
    <property type="match status" value="1"/>
</dbReference>
<evidence type="ECO:0000256" key="3">
    <source>
        <dbReference type="ARBA" id="ARBA00023186"/>
    </source>
</evidence>
<evidence type="ECO:0000256" key="1">
    <source>
        <dbReference type="ARBA" id="ARBA00022741"/>
    </source>
</evidence>
<proteinExistence type="inferred from homology"/>
<accession>A0A261RZY2</accession>
<evidence type="ECO:0000259" key="8">
    <source>
        <dbReference type="SMART" id="SM00833"/>
    </source>
</evidence>
<reference evidence="10" key="1">
    <citation type="submission" date="2017-05" db="EMBL/GenBank/DDBJ databases">
        <title>Complete and WGS of Bordetella genogroups.</title>
        <authorList>
            <person name="Spilker T."/>
            <person name="Lipuma J."/>
        </authorList>
    </citation>
    <scope>NUCLEOTIDE SEQUENCE [LARGE SCALE GENOMIC DNA]</scope>
    <source>
        <strain evidence="10">AU16122</strain>
    </source>
</reference>
<evidence type="ECO:0000256" key="6">
    <source>
        <dbReference type="ARBA" id="ARBA00049117"/>
    </source>
</evidence>
<dbReference type="SMART" id="SM00833">
    <property type="entry name" value="CobW_C"/>
    <property type="match status" value="1"/>
</dbReference>
<dbReference type="Gene3D" id="3.40.50.300">
    <property type="entry name" value="P-loop containing nucleotide triphosphate hydrolases"/>
    <property type="match status" value="1"/>
</dbReference>
<evidence type="ECO:0000256" key="7">
    <source>
        <dbReference type="SAM" id="MobiDB-lite"/>
    </source>
</evidence>
<dbReference type="GO" id="GO:0016787">
    <property type="term" value="F:hydrolase activity"/>
    <property type="evidence" value="ECO:0007669"/>
    <property type="project" value="UniProtKB-KW"/>
</dbReference>
<evidence type="ECO:0000256" key="4">
    <source>
        <dbReference type="ARBA" id="ARBA00034320"/>
    </source>
</evidence>
<dbReference type="InterPro" id="IPR027417">
    <property type="entry name" value="P-loop_NTPase"/>
</dbReference>
<dbReference type="GO" id="GO:0000166">
    <property type="term" value="F:nucleotide binding"/>
    <property type="evidence" value="ECO:0007669"/>
    <property type="project" value="UniProtKB-KW"/>
</dbReference>
<evidence type="ECO:0000313" key="9">
    <source>
        <dbReference type="EMBL" id="OZI30656.1"/>
    </source>
</evidence>